<name>A0ABT0BTI6_9SPHN</name>
<evidence type="ECO:0000313" key="5">
    <source>
        <dbReference type="Proteomes" id="UP001202281"/>
    </source>
</evidence>
<dbReference type="Gene3D" id="3.90.550.60">
    <property type="match status" value="1"/>
</dbReference>
<sequence>MSSLYDREVFGATREEHFRLRLQIKGSAEIALLHTDHTGHRRVVATAHSGGGKDVYRYPGNYLISDATVDPYRDEHEVTIPFNLVTADSGAGRWSFMVTPLFGAVEVLAAEWEIGAAPLREICPAFVICTFNRVAQLQANLATLSGILDAETSDWRVIVVDNARTFTVQASLATDRIQVIAQKNVGGAGGFGRGIHIALDTDATSHIVLLDDDADIDAVSIARMLNIFRFQAQEEDFIGGVQMDVYDPLKLADASAYWRADRFETVEARMPPSRLDSPEGKNALARNMYTNFNGWWLFGGSKTAFLRNGMPLPIFVHLDDVDYGVRADIAGRRTWTVPGIAVWHEPYYAKVEGWFAFYNIRNELIRLSGHLPRMIGSMIDEGYIKKAKPQRALSKRLKRVEKQLQARFRNFISTNQYGSAYLLSMAVERFLDGPAPFRTEDFDAVHQQVMAQYKRFNQNYRKLDRLPVGRMAATPSTAASKIYRFVQRRTFNGHKLPQLKSSPFRRLVVFPERMDISWTGIPLQSDFAYTDPDNGSLHYFGFNPDVYGEISEHFNKVIKRYIRECGRVGPQWADAYDDIISREYWNKLIASFD</sequence>
<dbReference type="PANTHER" id="PTHR43179:SF12">
    <property type="entry name" value="GALACTOFURANOSYLTRANSFERASE GLFT2"/>
    <property type="match status" value="1"/>
</dbReference>
<dbReference type="Proteomes" id="UP001202281">
    <property type="component" value="Unassembled WGS sequence"/>
</dbReference>
<dbReference type="EC" id="2.4.-.-" evidence="4"/>
<dbReference type="SUPFAM" id="SSF53448">
    <property type="entry name" value="Nucleotide-diphospho-sugar transferases"/>
    <property type="match status" value="1"/>
</dbReference>
<dbReference type="RefSeq" id="WP_243922953.1">
    <property type="nucleotide sequence ID" value="NZ_JALHLG010000032.1"/>
</dbReference>
<accession>A0ABT0BTI6</accession>
<evidence type="ECO:0000256" key="3">
    <source>
        <dbReference type="ARBA" id="ARBA00022679"/>
    </source>
</evidence>
<protein>
    <submittedName>
        <fullName evidence="4">Glycosyltransferase</fullName>
        <ecNumber evidence="4">2.4.-.-</ecNumber>
    </submittedName>
</protein>
<comment type="caution">
    <text evidence="4">The sequence shown here is derived from an EMBL/GenBank/DDBJ whole genome shotgun (WGS) entry which is preliminary data.</text>
</comment>
<reference evidence="4 5" key="1">
    <citation type="submission" date="2022-04" db="EMBL/GenBank/DDBJ databases">
        <title>Identification of a novel bacterium isolated from mangrove sediments.</title>
        <authorList>
            <person name="Pan X."/>
        </authorList>
    </citation>
    <scope>NUCLEOTIDE SEQUENCE [LARGE SCALE GENOMIC DNA]</scope>
    <source>
        <strain evidence="4 5">B2638</strain>
    </source>
</reference>
<gene>
    <name evidence="4" type="ORF">MTR66_16205</name>
</gene>
<keyword evidence="2 4" id="KW-0328">Glycosyltransferase</keyword>
<evidence type="ECO:0000256" key="2">
    <source>
        <dbReference type="ARBA" id="ARBA00022676"/>
    </source>
</evidence>
<evidence type="ECO:0000256" key="1">
    <source>
        <dbReference type="ARBA" id="ARBA00006739"/>
    </source>
</evidence>
<dbReference type="PANTHER" id="PTHR43179">
    <property type="entry name" value="RHAMNOSYLTRANSFERASE WBBL"/>
    <property type="match status" value="1"/>
</dbReference>
<dbReference type="GO" id="GO:0016757">
    <property type="term" value="F:glycosyltransferase activity"/>
    <property type="evidence" value="ECO:0007669"/>
    <property type="project" value="UniProtKB-KW"/>
</dbReference>
<comment type="similarity">
    <text evidence="1">Belongs to the glycosyltransferase 2 family.</text>
</comment>
<proteinExistence type="inferred from homology"/>
<dbReference type="EMBL" id="JALHLG010000032">
    <property type="protein sequence ID" value="MCJ2188351.1"/>
    <property type="molecule type" value="Genomic_DNA"/>
</dbReference>
<keyword evidence="5" id="KW-1185">Reference proteome</keyword>
<dbReference type="Pfam" id="PF13641">
    <property type="entry name" value="Glyco_tranf_2_3"/>
    <property type="match status" value="1"/>
</dbReference>
<keyword evidence="3 4" id="KW-0808">Transferase</keyword>
<organism evidence="4 5">
    <name type="scientific">Novosphingobium beihaiensis</name>
    <dbReference type="NCBI Taxonomy" id="2930389"/>
    <lineage>
        <taxon>Bacteria</taxon>
        <taxon>Pseudomonadati</taxon>
        <taxon>Pseudomonadota</taxon>
        <taxon>Alphaproteobacteria</taxon>
        <taxon>Sphingomonadales</taxon>
        <taxon>Sphingomonadaceae</taxon>
        <taxon>Novosphingobium</taxon>
    </lineage>
</organism>
<evidence type="ECO:0000313" key="4">
    <source>
        <dbReference type="EMBL" id="MCJ2188351.1"/>
    </source>
</evidence>
<dbReference type="InterPro" id="IPR029044">
    <property type="entry name" value="Nucleotide-diphossugar_trans"/>
</dbReference>